<comment type="catalytic activity">
    <reaction evidence="12">
        <text>a 2'-deoxyribonucleoside 5'-diphosphate + ATP = a 2'-deoxyribonucleoside 5'-triphosphate + ADP</text>
        <dbReference type="Rhea" id="RHEA:44640"/>
        <dbReference type="ChEBI" id="CHEBI:30616"/>
        <dbReference type="ChEBI" id="CHEBI:61560"/>
        <dbReference type="ChEBI" id="CHEBI:73316"/>
        <dbReference type="ChEBI" id="CHEBI:456216"/>
        <dbReference type="EC" id="2.7.4.6"/>
    </reaction>
</comment>
<dbReference type="PROSITE" id="PS00469">
    <property type="entry name" value="NDPK"/>
    <property type="match status" value="1"/>
</dbReference>
<evidence type="ECO:0000259" key="14">
    <source>
        <dbReference type="SMART" id="SM00562"/>
    </source>
</evidence>
<sequence length="179" mass="21185">MLMDNGPWPWGMWGIVSCGPYFGHYFVLLYNVTRMILENGFYVIESKRLILTTSQAEQFYAEHKGKFFQNRLVSFMSSGPLWTYILCGDNAISRWRKLMGPTKVLKTVYDEPLSIRGLYGLTDTRNCTHGSDSEENAEREIQFFFPEFNIKKWYETEHDFFRQDFVEFDHDKLKHVICS</sequence>
<accession>A0A9W3AGD9</accession>
<keyword evidence="15" id="KW-1185">Reference proteome</keyword>
<dbReference type="PRINTS" id="PR01243">
    <property type="entry name" value="NUCDPKINASE"/>
</dbReference>
<evidence type="ECO:0000256" key="5">
    <source>
        <dbReference type="ARBA" id="ARBA00022741"/>
    </source>
</evidence>
<keyword evidence="13" id="KW-1133">Transmembrane helix</keyword>
<evidence type="ECO:0000256" key="13">
    <source>
        <dbReference type="SAM" id="Phobius"/>
    </source>
</evidence>
<dbReference type="InterPro" id="IPR034907">
    <property type="entry name" value="NDK-like_dom"/>
</dbReference>
<dbReference type="GO" id="GO:0005524">
    <property type="term" value="F:ATP binding"/>
    <property type="evidence" value="ECO:0007669"/>
    <property type="project" value="UniProtKB-KW"/>
</dbReference>
<dbReference type="PANTHER" id="PTHR46161">
    <property type="entry name" value="NUCLEOSIDE DIPHOSPHATE KINASE"/>
    <property type="match status" value="1"/>
</dbReference>
<feature type="transmembrane region" description="Helical" evidence="13">
    <location>
        <begin position="12"/>
        <end position="32"/>
    </location>
</feature>
<reference evidence="16" key="1">
    <citation type="submission" date="2025-08" db="UniProtKB">
        <authorList>
            <consortium name="RefSeq"/>
        </authorList>
    </citation>
    <scope>IDENTIFICATION</scope>
</reference>
<evidence type="ECO:0000313" key="16">
    <source>
        <dbReference type="RefSeq" id="XP_055886292.1"/>
    </source>
</evidence>
<dbReference type="Gene3D" id="3.30.70.141">
    <property type="entry name" value="Nucleoside diphosphate kinase-like domain"/>
    <property type="match status" value="1"/>
</dbReference>
<evidence type="ECO:0000256" key="2">
    <source>
        <dbReference type="ARBA" id="ARBA00022490"/>
    </source>
</evidence>
<dbReference type="GeneID" id="106057656"/>
<dbReference type="InterPro" id="IPR023005">
    <property type="entry name" value="Nucleoside_diP_kinase_AS"/>
</dbReference>
<dbReference type="OrthoDB" id="25346at2759"/>
<keyword evidence="13" id="KW-0472">Membrane</keyword>
<keyword evidence="13" id="KW-0812">Transmembrane</keyword>
<dbReference type="EC" id="2.7.4.6" evidence="12"/>
<dbReference type="InterPro" id="IPR036850">
    <property type="entry name" value="NDK-like_dom_sf"/>
</dbReference>
<evidence type="ECO:0000256" key="12">
    <source>
        <dbReference type="RuleBase" id="RU004013"/>
    </source>
</evidence>
<keyword evidence="8" id="KW-0460">Magnesium</keyword>
<dbReference type="SMART" id="SM00562">
    <property type="entry name" value="NDK"/>
    <property type="match status" value="1"/>
</dbReference>
<keyword evidence="9" id="KW-0546">Nucleotide metabolism</keyword>
<keyword evidence="4" id="KW-0479">Metal-binding</keyword>
<keyword evidence="3 12" id="KW-0808">Transferase</keyword>
<dbReference type="AlphaFoldDB" id="A0A9W3AGD9"/>
<keyword evidence="6 12" id="KW-0418">Kinase</keyword>
<evidence type="ECO:0000256" key="8">
    <source>
        <dbReference type="ARBA" id="ARBA00022842"/>
    </source>
</evidence>
<evidence type="ECO:0000256" key="3">
    <source>
        <dbReference type="ARBA" id="ARBA00022679"/>
    </source>
</evidence>
<dbReference type="RefSeq" id="XP_055886292.1">
    <property type="nucleotide sequence ID" value="XM_056030317.1"/>
</dbReference>
<dbReference type="GO" id="GO:0006241">
    <property type="term" value="P:CTP biosynthetic process"/>
    <property type="evidence" value="ECO:0007669"/>
    <property type="project" value="InterPro"/>
</dbReference>
<dbReference type="Pfam" id="PF00334">
    <property type="entry name" value="NDK"/>
    <property type="match status" value="1"/>
</dbReference>
<dbReference type="GO" id="GO:0006228">
    <property type="term" value="P:UTP biosynthetic process"/>
    <property type="evidence" value="ECO:0007669"/>
    <property type="project" value="InterPro"/>
</dbReference>
<dbReference type="PANTHER" id="PTHR46161:SF3">
    <property type="entry name" value="NUCLEOSIDE DIPHOSPHATE KINASE DDB_G0292928-RELATED"/>
    <property type="match status" value="1"/>
</dbReference>
<evidence type="ECO:0000256" key="11">
    <source>
        <dbReference type="RuleBase" id="RU004011"/>
    </source>
</evidence>
<evidence type="ECO:0000256" key="10">
    <source>
        <dbReference type="PROSITE-ProRule" id="PRU00706"/>
    </source>
</evidence>
<evidence type="ECO:0000256" key="7">
    <source>
        <dbReference type="ARBA" id="ARBA00022840"/>
    </source>
</evidence>
<dbReference type="PROSITE" id="PS51374">
    <property type="entry name" value="NDPK_LIKE"/>
    <property type="match status" value="1"/>
</dbReference>
<dbReference type="Proteomes" id="UP001165740">
    <property type="component" value="Chromosome 5"/>
</dbReference>
<name>A0A9W3AGD9_BIOGL</name>
<comment type="similarity">
    <text evidence="1 10 11">Belongs to the NDK family.</text>
</comment>
<dbReference type="SUPFAM" id="SSF54919">
    <property type="entry name" value="Nucleoside diphosphate kinase, NDK"/>
    <property type="match status" value="1"/>
</dbReference>
<protein>
    <recommendedName>
        <fullName evidence="12">Nucleoside diphosphate kinase</fullName>
        <ecNumber evidence="12">2.7.4.6</ecNumber>
    </recommendedName>
</protein>
<evidence type="ECO:0000256" key="9">
    <source>
        <dbReference type="ARBA" id="ARBA00023080"/>
    </source>
</evidence>
<organism evidence="15 16">
    <name type="scientific">Biomphalaria glabrata</name>
    <name type="common">Bloodfluke planorb</name>
    <name type="synonym">Freshwater snail</name>
    <dbReference type="NCBI Taxonomy" id="6526"/>
    <lineage>
        <taxon>Eukaryota</taxon>
        <taxon>Metazoa</taxon>
        <taxon>Spiralia</taxon>
        <taxon>Lophotrochozoa</taxon>
        <taxon>Mollusca</taxon>
        <taxon>Gastropoda</taxon>
        <taxon>Heterobranchia</taxon>
        <taxon>Euthyneura</taxon>
        <taxon>Panpulmonata</taxon>
        <taxon>Hygrophila</taxon>
        <taxon>Lymnaeoidea</taxon>
        <taxon>Planorbidae</taxon>
        <taxon>Biomphalaria</taxon>
    </lineage>
</organism>
<comment type="caution">
    <text evidence="10">Lacks conserved residue(s) required for the propagation of feature annotation.</text>
</comment>
<evidence type="ECO:0000256" key="4">
    <source>
        <dbReference type="ARBA" id="ARBA00022723"/>
    </source>
</evidence>
<evidence type="ECO:0000313" key="15">
    <source>
        <dbReference type="Proteomes" id="UP001165740"/>
    </source>
</evidence>
<dbReference type="GO" id="GO:0046872">
    <property type="term" value="F:metal ion binding"/>
    <property type="evidence" value="ECO:0007669"/>
    <property type="project" value="UniProtKB-KW"/>
</dbReference>
<dbReference type="GO" id="GO:0006183">
    <property type="term" value="P:GTP biosynthetic process"/>
    <property type="evidence" value="ECO:0007669"/>
    <property type="project" value="InterPro"/>
</dbReference>
<evidence type="ECO:0000256" key="6">
    <source>
        <dbReference type="ARBA" id="ARBA00022777"/>
    </source>
</evidence>
<keyword evidence="2" id="KW-0963">Cytoplasm</keyword>
<dbReference type="InterPro" id="IPR001564">
    <property type="entry name" value="Nucleoside_diP_kinase"/>
</dbReference>
<evidence type="ECO:0000256" key="1">
    <source>
        <dbReference type="ARBA" id="ARBA00008142"/>
    </source>
</evidence>
<feature type="domain" description="Nucleoside diphosphate kinase-like" evidence="14">
    <location>
        <begin position="27"/>
        <end position="152"/>
    </location>
</feature>
<proteinExistence type="inferred from homology"/>
<gene>
    <name evidence="16" type="primary">LOC106057656</name>
</gene>
<keyword evidence="7 12" id="KW-0067">ATP-binding</keyword>
<keyword evidence="5 12" id="KW-0547">Nucleotide-binding</keyword>
<dbReference type="GO" id="GO:0004550">
    <property type="term" value="F:nucleoside diphosphate kinase activity"/>
    <property type="evidence" value="ECO:0007669"/>
    <property type="project" value="UniProtKB-EC"/>
</dbReference>